<sequence>MHGRIGALWSRLDNYVCRDFRQRLYLEGDRSGRMLDWLLRRERPIPIILSLRRPTGKKILGQACVNLHLHKHLKAMYTLPKCDNSCQIQEYLDGLRLPRLMDAQIEEIEWEVSLEELQEALGGMASGKSPGSDGLPVEFYLAYSAILLPRLLETLHESPI</sequence>
<evidence type="ECO:0000313" key="1">
    <source>
        <dbReference type="EMBL" id="KAJ1081536.1"/>
    </source>
</evidence>
<gene>
    <name evidence="1" type="ORF">NDU88_001716</name>
</gene>
<organism evidence="1 2">
    <name type="scientific">Pleurodeles waltl</name>
    <name type="common">Iberian ribbed newt</name>
    <dbReference type="NCBI Taxonomy" id="8319"/>
    <lineage>
        <taxon>Eukaryota</taxon>
        <taxon>Metazoa</taxon>
        <taxon>Chordata</taxon>
        <taxon>Craniata</taxon>
        <taxon>Vertebrata</taxon>
        <taxon>Euteleostomi</taxon>
        <taxon>Amphibia</taxon>
        <taxon>Batrachia</taxon>
        <taxon>Caudata</taxon>
        <taxon>Salamandroidea</taxon>
        <taxon>Salamandridae</taxon>
        <taxon>Pleurodelinae</taxon>
        <taxon>Pleurodeles</taxon>
    </lineage>
</organism>
<dbReference type="AlphaFoldDB" id="A0AAV7KQ97"/>
<name>A0AAV7KQ97_PLEWA</name>
<proteinExistence type="predicted"/>
<keyword evidence="2" id="KW-1185">Reference proteome</keyword>
<evidence type="ECO:0008006" key="3">
    <source>
        <dbReference type="Google" id="ProtNLM"/>
    </source>
</evidence>
<evidence type="ECO:0000313" key="2">
    <source>
        <dbReference type="Proteomes" id="UP001066276"/>
    </source>
</evidence>
<protein>
    <recommendedName>
        <fullName evidence="3">Reverse transcriptase</fullName>
    </recommendedName>
</protein>
<dbReference type="Proteomes" id="UP001066276">
    <property type="component" value="Chromosome 12"/>
</dbReference>
<reference evidence="1" key="1">
    <citation type="journal article" date="2022" name="bioRxiv">
        <title>Sequencing and chromosome-scale assembly of the giantPleurodeles waltlgenome.</title>
        <authorList>
            <person name="Brown T."/>
            <person name="Elewa A."/>
            <person name="Iarovenko S."/>
            <person name="Subramanian E."/>
            <person name="Araus A.J."/>
            <person name="Petzold A."/>
            <person name="Susuki M."/>
            <person name="Suzuki K.-i.T."/>
            <person name="Hayashi T."/>
            <person name="Toyoda A."/>
            <person name="Oliveira C."/>
            <person name="Osipova E."/>
            <person name="Leigh N.D."/>
            <person name="Simon A."/>
            <person name="Yun M.H."/>
        </authorList>
    </citation>
    <scope>NUCLEOTIDE SEQUENCE</scope>
    <source>
        <strain evidence="1">20211129_DDA</strain>
        <tissue evidence="1">Liver</tissue>
    </source>
</reference>
<comment type="caution">
    <text evidence="1">The sequence shown here is derived from an EMBL/GenBank/DDBJ whole genome shotgun (WGS) entry which is preliminary data.</text>
</comment>
<dbReference type="EMBL" id="JANPWB010000016">
    <property type="protein sequence ID" value="KAJ1081536.1"/>
    <property type="molecule type" value="Genomic_DNA"/>
</dbReference>
<accession>A0AAV7KQ97</accession>